<dbReference type="Proteomes" id="UP000235965">
    <property type="component" value="Unassembled WGS sequence"/>
</dbReference>
<evidence type="ECO:0000313" key="2">
    <source>
        <dbReference type="EMBL" id="PNF26896.1"/>
    </source>
</evidence>
<dbReference type="PROSITE" id="PS50853">
    <property type="entry name" value="FN3"/>
    <property type="match status" value="1"/>
</dbReference>
<dbReference type="EMBL" id="NEVH01015318">
    <property type="protein sequence ID" value="PNF26897.1"/>
    <property type="molecule type" value="Genomic_DNA"/>
</dbReference>
<reference evidence="2 3" key="1">
    <citation type="submission" date="2017-12" db="EMBL/GenBank/DDBJ databases">
        <title>Hemimetabolous genomes reveal molecular basis of termite eusociality.</title>
        <authorList>
            <person name="Harrison M.C."/>
            <person name="Jongepier E."/>
            <person name="Robertson H.M."/>
            <person name="Arning N."/>
            <person name="Bitard-Feildel T."/>
            <person name="Chao H."/>
            <person name="Childers C.P."/>
            <person name="Dinh H."/>
            <person name="Doddapaneni H."/>
            <person name="Dugan S."/>
            <person name="Gowin J."/>
            <person name="Greiner C."/>
            <person name="Han Y."/>
            <person name="Hu H."/>
            <person name="Hughes D.S.T."/>
            <person name="Huylmans A.-K."/>
            <person name="Kemena C."/>
            <person name="Kremer L.P.M."/>
            <person name="Lee S.L."/>
            <person name="Lopez-Ezquerra A."/>
            <person name="Mallet L."/>
            <person name="Monroy-Kuhn J.M."/>
            <person name="Moser A."/>
            <person name="Murali S.C."/>
            <person name="Muzny D.M."/>
            <person name="Otani S."/>
            <person name="Piulachs M.-D."/>
            <person name="Poelchau M."/>
            <person name="Qu J."/>
            <person name="Schaub F."/>
            <person name="Wada-Katsumata A."/>
            <person name="Worley K.C."/>
            <person name="Xie Q."/>
            <person name="Ylla G."/>
            <person name="Poulsen M."/>
            <person name="Gibbs R.A."/>
            <person name="Schal C."/>
            <person name="Richards S."/>
            <person name="Belles X."/>
            <person name="Korb J."/>
            <person name="Bornberg-Bauer E."/>
        </authorList>
    </citation>
    <scope>NUCLEOTIDE SEQUENCE [LARGE SCALE GENOMIC DNA]</scope>
    <source>
        <tissue evidence="2">Whole body</tissue>
    </source>
</reference>
<dbReference type="Gene3D" id="2.60.40.10">
    <property type="entry name" value="Immunoglobulins"/>
    <property type="match status" value="1"/>
</dbReference>
<accession>A0A2J7QE91</accession>
<dbReference type="InParanoid" id="A0A2J7QE91"/>
<organism evidence="2 3">
    <name type="scientific">Cryptotermes secundus</name>
    <dbReference type="NCBI Taxonomy" id="105785"/>
    <lineage>
        <taxon>Eukaryota</taxon>
        <taxon>Metazoa</taxon>
        <taxon>Ecdysozoa</taxon>
        <taxon>Arthropoda</taxon>
        <taxon>Hexapoda</taxon>
        <taxon>Insecta</taxon>
        <taxon>Pterygota</taxon>
        <taxon>Neoptera</taxon>
        <taxon>Polyneoptera</taxon>
        <taxon>Dictyoptera</taxon>
        <taxon>Blattodea</taxon>
        <taxon>Blattoidea</taxon>
        <taxon>Termitoidae</taxon>
        <taxon>Kalotermitidae</taxon>
        <taxon>Cryptotermitinae</taxon>
        <taxon>Cryptotermes</taxon>
    </lineage>
</organism>
<dbReference type="SUPFAM" id="SSF49265">
    <property type="entry name" value="Fibronectin type III"/>
    <property type="match status" value="1"/>
</dbReference>
<dbReference type="InterPro" id="IPR013783">
    <property type="entry name" value="Ig-like_fold"/>
</dbReference>
<evidence type="ECO:0000313" key="3">
    <source>
        <dbReference type="Proteomes" id="UP000235965"/>
    </source>
</evidence>
<keyword evidence="3" id="KW-1185">Reference proteome</keyword>
<dbReference type="EMBL" id="NEVH01015318">
    <property type="protein sequence ID" value="PNF26899.1"/>
    <property type="molecule type" value="Genomic_DNA"/>
</dbReference>
<gene>
    <name evidence="2" type="primary">crlf3_5</name>
    <name evidence="2" type="ORF">B7P43_G15119</name>
</gene>
<dbReference type="CDD" id="cd00063">
    <property type="entry name" value="FN3"/>
    <property type="match status" value="1"/>
</dbReference>
<name>A0A2J7QE91_9NEOP</name>
<dbReference type="EMBL" id="NEVH01015318">
    <property type="protein sequence ID" value="PNF26895.1"/>
    <property type="molecule type" value="Genomic_DNA"/>
</dbReference>
<comment type="caution">
    <text evidence="2">The sequence shown here is derived from an EMBL/GenBank/DDBJ whole genome shotgun (WGS) entry which is preliminary data.</text>
</comment>
<dbReference type="EMBL" id="NEVH01015318">
    <property type="protein sequence ID" value="PNF26896.1"/>
    <property type="molecule type" value="Genomic_DNA"/>
</dbReference>
<evidence type="ECO:0000259" key="1">
    <source>
        <dbReference type="PROSITE" id="PS50853"/>
    </source>
</evidence>
<dbReference type="EMBL" id="NEVH01015318">
    <property type="protein sequence ID" value="PNF26900.1"/>
    <property type="molecule type" value="Genomic_DNA"/>
</dbReference>
<dbReference type="InterPro" id="IPR003961">
    <property type="entry name" value="FN3_dom"/>
</dbReference>
<dbReference type="STRING" id="105785.A0A2J7QE91"/>
<keyword evidence="2" id="KW-0675">Receptor</keyword>
<sequence>MEDVSKITIIETIDTAKEYASKLEGLIKSIEVAKKQVNTSTQKTIEDIDNVFDLFTSVVIDALDKRRNVLKTEALRYQEEGLIPLKACHDLIEGKLQATEAYIEEGRNILRVSGITSAEEIVKFIEKASQLGSLPAVPSLEEVPDISFQCPMESVSVKVEQTLSGVGAVSRMGPVQVTEVDEKPGALLVRWEEVDFERTVDIHSFRLQMAYGDVRGQMNLLEGNFHDVYFGSECQHLVRDLRPGVPYTFRVCCQVEGDTEWSAWSLPRVATTNYDPFCWDLSNTNYKITNENKIATKISTDQAILFSSSAQFGPGHSIEFTVLECGVGCSDEGLGLVDVGVAGESLLQPGALFVNALGCVFVDGREKTTKLPRLEKGSKVSFTCEHVRENKIRVDIDSNNKTVTYDWNISSPHLKLYFAICFGQSEWKVLVE</sequence>
<feature type="domain" description="Fibronectin type-III" evidence="1">
    <location>
        <begin position="171"/>
        <end position="275"/>
    </location>
</feature>
<protein>
    <submittedName>
        <fullName evidence="2">Cytokine receptor-like factor 3</fullName>
    </submittedName>
</protein>
<dbReference type="OrthoDB" id="9984427at2759"/>
<dbReference type="EMBL" id="NEVH01015318">
    <property type="protein sequence ID" value="PNF26898.1"/>
    <property type="molecule type" value="Genomic_DNA"/>
</dbReference>
<proteinExistence type="predicted"/>
<dbReference type="AlphaFoldDB" id="A0A2J7QE91"/>
<dbReference type="InterPro" id="IPR036116">
    <property type="entry name" value="FN3_sf"/>
</dbReference>